<reference evidence="10" key="1">
    <citation type="submission" date="2017-02" db="EMBL/GenBank/DDBJ databases">
        <authorList>
            <person name="Varghese N."/>
            <person name="Submissions S."/>
        </authorList>
    </citation>
    <scope>NUCLEOTIDE SEQUENCE [LARGE SCALE GENOMIC DNA]</scope>
    <source>
        <strain evidence="10">ATCC BAA-73</strain>
    </source>
</reference>
<dbReference type="SUPFAM" id="SSF55120">
    <property type="entry name" value="Pseudouridine synthase"/>
    <property type="match status" value="1"/>
</dbReference>
<dbReference type="InterPro" id="IPR020095">
    <property type="entry name" value="PsdUridine_synth_TruA_C"/>
</dbReference>
<keyword evidence="2 4" id="KW-0819">tRNA processing</keyword>
<dbReference type="CDD" id="cd02570">
    <property type="entry name" value="PseudoU_synth_EcTruA"/>
    <property type="match status" value="1"/>
</dbReference>
<comment type="similarity">
    <text evidence="1 4 7">Belongs to the tRNA pseudouridine synthase TruA family.</text>
</comment>
<evidence type="ECO:0000256" key="5">
    <source>
        <dbReference type="PIRSR" id="PIRSR001430-1"/>
    </source>
</evidence>
<dbReference type="Proteomes" id="UP000190625">
    <property type="component" value="Unassembled WGS sequence"/>
</dbReference>
<dbReference type="HAMAP" id="MF_00171">
    <property type="entry name" value="TruA"/>
    <property type="match status" value="1"/>
</dbReference>
<dbReference type="Gene3D" id="3.30.70.660">
    <property type="entry name" value="Pseudouridine synthase I, catalytic domain, C-terminal subdomain"/>
    <property type="match status" value="1"/>
</dbReference>
<dbReference type="Gene3D" id="3.30.70.580">
    <property type="entry name" value="Pseudouridine synthase I, catalytic domain, N-terminal subdomain"/>
    <property type="match status" value="1"/>
</dbReference>
<dbReference type="PANTHER" id="PTHR11142">
    <property type="entry name" value="PSEUDOURIDYLATE SYNTHASE"/>
    <property type="match status" value="1"/>
</dbReference>
<comment type="catalytic activity">
    <reaction evidence="4 7">
        <text>uridine(38/39/40) in tRNA = pseudouridine(38/39/40) in tRNA</text>
        <dbReference type="Rhea" id="RHEA:22376"/>
        <dbReference type="Rhea" id="RHEA-COMP:10085"/>
        <dbReference type="Rhea" id="RHEA-COMP:10087"/>
        <dbReference type="ChEBI" id="CHEBI:65314"/>
        <dbReference type="ChEBI" id="CHEBI:65315"/>
        <dbReference type="EC" id="5.4.99.12"/>
    </reaction>
</comment>
<dbReference type="STRING" id="142842.SAMN02745118_02442"/>
<feature type="active site" description="Nucleophile" evidence="4 5">
    <location>
        <position position="52"/>
    </location>
</feature>
<feature type="domain" description="Pseudouridine synthase I TruA alpha/beta" evidence="8">
    <location>
        <begin position="6"/>
        <end position="103"/>
    </location>
</feature>
<dbReference type="FunFam" id="3.30.70.580:FF:000001">
    <property type="entry name" value="tRNA pseudouridine synthase A"/>
    <property type="match status" value="1"/>
</dbReference>
<comment type="subunit">
    <text evidence="4">Homodimer.</text>
</comment>
<keyword evidence="10" id="KW-1185">Reference proteome</keyword>
<evidence type="ECO:0000256" key="2">
    <source>
        <dbReference type="ARBA" id="ARBA00022694"/>
    </source>
</evidence>
<dbReference type="GO" id="GO:0003723">
    <property type="term" value="F:RNA binding"/>
    <property type="evidence" value="ECO:0007669"/>
    <property type="project" value="InterPro"/>
</dbReference>
<proteinExistence type="inferred from homology"/>
<name>A0A1T4Q6Z1_9FIRM</name>
<dbReference type="AlphaFoldDB" id="A0A1T4Q6Z1"/>
<dbReference type="InterPro" id="IPR020097">
    <property type="entry name" value="PsdUridine_synth_TruA_a/b_dom"/>
</dbReference>
<evidence type="ECO:0000313" key="10">
    <source>
        <dbReference type="Proteomes" id="UP000190625"/>
    </source>
</evidence>
<comment type="function">
    <text evidence="4">Formation of pseudouridine at positions 38, 39 and 40 in the anticodon stem and loop of transfer RNAs.</text>
</comment>
<feature type="binding site" evidence="4 6">
    <location>
        <position position="110"/>
    </location>
    <ligand>
        <name>substrate</name>
    </ligand>
</feature>
<accession>A0A1T4Q6Z1</accession>
<dbReference type="Pfam" id="PF01416">
    <property type="entry name" value="PseudoU_synth_1"/>
    <property type="match status" value="2"/>
</dbReference>
<dbReference type="InterPro" id="IPR020103">
    <property type="entry name" value="PsdUridine_synth_cat_dom_sf"/>
</dbReference>
<dbReference type="GO" id="GO:0031119">
    <property type="term" value="P:tRNA pseudouridine synthesis"/>
    <property type="evidence" value="ECO:0007669"/>
    <property type="project" value="UniProtKB-UniRule"/>
</dbReference>
<evidence type="ECO:0000256" key="1">
    <source>
        <dbReference type="ARBA" id="ARBA00009375"/>
    </source>
</evidence>
<dbReference type="EC" id="5.4.99.12" evidence="4"/>
<organism evidence="9 10">
    <name type="scientific">Selenihalanaerobacter shriftii</name>
    <dbReference type="NCBI Taxonomy" id="142842"/>
    <lineage>
        <taxon>Bacteria</taxon>
        <taxon>Bacillati</taxon>
        <taxon>Bacillota</taxon>
        <taxon>Clostridia</taxon>
        <taxon>Halanaerobiales</taxon>
        <taxon>Halobacteroidaceae</taxon>
        <taxon>Selenihalanaerobacter</taxon>
    </lineage>
</organism>
<gene>
    <name evidence="4" type="primary">truA</name>
    <name evidence="9" type="ORF">SAMN02745118_02442</name>
</gene>
<evidence type="ECO:0000313" key="9">
    <source>
        <dbReference type="EMBL" id="SJZ98998.1"/>
    </source>
</evidence>
<dbReference type="OrthoDB" id="9811823at2"/>
<dbReference type="PANTHER" id="PTHR11142:SF0">
    <property type="entry name" value="TRNA PSEUDOURIDINE SYNTHASE-LIKE 1"/>
    <property type="match status" value="1"/>
</dbReference>
<evidence type="ECO:0000259" key="8">
    <source>
        <dbReference type="Pfam" id="PF01416"/>
    </source>
</evidence>
<evidence type="ECO:0000256" key="7">
    <source>
        <dbReference type="RuleBase" id="RU003792"/>
    </source>
</evidence>
<dbReference type="InterPro" id="IPR020094">
    <property type="entry name" value="TruA/RsuA/RluB/E/F_N"/>
</dbReference>
<dbReference type="GO" id="GO:0160147">
    <property type="term" value="F:tRNA pseudouridine(38-40) synthase activity"/>
    <property type="evidence" value="ECO:0007669"/>
    <property type="project" value="UniProtKB-EC"/>
</dbReference>
<sequence>MRYFKAIVEYDGTNYHGFQRQPNAITIQEVLESSLHILTKEEIKIIGASRTDSGVHACGQVINFETKTPIPIQRIRYAWNNCLPDDILIREVKEVDDEFHARYYSKGKIYEYHILNKELPSTFKRNYSYHIRKKLDSASMLKAAQYLVGTHDFSSFRASGCGANTTVRTINSFKINRIENNIICRVDGSGFLYNMIRIMVGTLLEVGFNKLQVKEVKEILEAKDRTEAGPTAPAHGLRLIKVKY</sequence>
<protein>
    <recommendedName>
        <fullName evidence="4">tRNA pseudouridine synthase A</fullName>
        <ecNumber evidence="4">5.4.99.12</ecNumber>
    </recommendedName>
    <alternativeName>
        <fullName evidence="4">tRNA pseudouridine(38-40) synthase</fullName>
    </alternativeName>
    <alternativeName>
        <fullName evidence="4">tRNA pseudouridylate synthase I</fullName>
    </alternativeName>
    <alternativeName>
        <fullName evidence="4">tRNA-uridine isomerase I</fullName>
    </alternativeName>
</protein>
<evidence type="ECO:0000256" key="3">
    <source>
        <dbReference type="ARBA" id="ARBA00023235"/>
    </source>
</evidence>
<dbReference type="NCBIfam" id="TIGR00071">
    <property type="entry name" value="hisT_truA"/>
    <property type="match status" value="1"/>
</dbReference>
<dbReference type="InterPro" id="IPR001406">
    <property type="entry name" value="PsdUridine_synth_TruA"/>
</dbReference>
<keyword evidence="3 4" id="KW-0413">Isomerase</keyword>
<dbReference type="EMBL" id="FUWM01000024">
    <property type="protein sequence ID" value="SJZ98998.1"/>
    <property type="molecule type" value="Genomic_DNA"/>
</dbReference>
<evidence type="ECO:0000256" key="4">
    <source>
        <dbReference type="HAMAP-Rule" id="MF_00171"/>
    </source>
</evidence>
<evidence type="ECO:0000256" key="6">
    <source>
        <dbReference type="PIRSR" id="PIRSR001430-2"/>
    </source>
</evidence>
<dbReference type="PIRSF" id="PIRSF001430">
    <property type="entry name" value="tRNA_psdUrid_synth"/>
    <property type="match status" value="1"/>
</dbReference>
<dbReference type="RefSeq" id="WP_078810873.1">
    <property type="nucleotide sequence ID" value="NZ_FUWM01000024.1"/>
</dbReference>
<comment type="caution">
    <text evidence="4">Lacks conserved residue(s) required for the propagation of feature annotation.</text>
</comment>
<feature type="domain" description="Pseudouridine synthase I TruA alpha/beta" evidence="8">
    <location>
        <begin position="143"/>
        <end position="244"/>
    </location>
</feature>